<proteinExistence type="predicted"/>
<evidence type="ECO:0000313" key="2">
    <source>
        <dbReference type="Proteomes" id="UP000316621"/>
    </source>
</evidence>
<dbReference type="PANTHER" id="PTHR48204:SF1">
    <property type="entry name" value="OS07G0265100 PROTEIN"/>
    <property type="match status" value="1"/>
</dbReference>
<name>A0A4Y7JSI7_PAPSO</name>
<dbReference type="OMA" id="MCEIRRY"/>
<sequence>MESTISASSVSSVAASTRNAVSSKRLLFDRRYGWVFDEWKEPSEEALTGGRGMFCILPLAKALVNIASQSINLSTNSAVKALERPDQFSPQALQANLNRQFQNFVSSFQQPSSNLFTRTKADSSILSSSSFEHISSEISDSQNG</sequence>
<dbReference type="AlphaFoldDB" id="A0A4Y7JSI7"/>
<dbReference type="Gramene" id="RZC62699">
    <property type="protein sequence ID" value="RZC62699"/>
    <property type="gene ID" value="C5167_024456"/>
</dbReference>
<dbReference type="OrthoDB" id="1891930at2759"/>
<protein>
    <submittedName>
        <fullName evidence="1">Uncharacterized protein</fullName>
    </submittedName>
</protein>
<dbReference type="STRING" id="3469.A0A4Y7JSI7"/>
<dbReference type="EMBL" id="CM010719">
    <property type="protein sequence ID" value="RZC62699.1"/>
    <property type="molecule type" value="Genomic_DNA"/>
</dbReference>
<accession>A0A4Y7JSI7</accession>
<reference evidence="1 2" key="1">
    <citation type="journal article" date="2018" name="Science">
        <title>The opium poppy genome and morphinan production.</title>
        <authorList>
            <person name="Guo L."/>
            <person name="Winzer T."/>
            <person name="Yang X."/>
            <person name="Li Y."/>
            <person name="Ning Z."/>
            <person name="He Z."/>
            <person name="Teodor R."/>
            <person name="Lu Y."/>
            <person name="Bowser T.A."/>
            <person name="Graham I.A."/>
            <person name="Ye K."/>
        </authorList>
    </citation>
    <scope>NUCLEOTIDE SEQUENCE [LARGE SCALE GENOMIC DNA]</scope>
    <source>
        <strain evidence="2">cv. HN1</strain>
        <tissue evidence="1">Leaves</tissue>
    </source>
</reference>
<organism evidence="1 2">
    <name type="scientific">Papaver somniferum</name>
    <name type="common">Opium poppy</name>
    <dbReference type="NCBI Taxonomy" id="3469"/>
    <lineage>
        <taxon>Eukaryota</taxon>
        <taxon>Viridiplantae</taxon>
        <taxon>Streptophyta</taxon>
        <taxon>Embryophyta</taxon>
        <taxon>Tracheophyta</taxon>
        <taxon>Spermatophyta</taxon>
        <taxon>Magnoliopsida</taxon>
        <taxon>Ranunculales</taxon>
        <taxon>Papaveraceae</taxon>
        <taxon>Papaveroideae</taxon>
        <taxon>Papaver</taxon>
    </lineage>
</organism>
<evidence type="ECO:0000313" key="1">
    <source>
        <dbReference type="EMBL" id="RZC62699.1"/>
    </source>
</evidence>
<dbReference type="PANTHER" id="PTHR48204">
    <property type="entry name" value="OS07G0265100 PROTEIN"/>
    <property type="match status" value="1"/>
</dbReference>
<gene>
    <name evidence="1" type="ORF">C5167_024456</name>
</gene>
<dbReference type="Proteomes" id="UP000316621">
    <property type="component" value="Chromosome 5"/>
</dbReference>
<keyword evidence="2" id="KW-1185">Reference proteome</keyword>